<keyword evidence="5 6" id="KW-0067">ATP-binding</keyword>
<accession>A0A444L980</accession>
<keyword evidence="4 6" id="KW-0658">Purine biosynthesis</keyword>
<evidence type="ECO:0000313" key="8">
    <source>
        <dbReference type="Proteomes" id="UP000288215"/>
    </source>
</evidence>
<evidence type="ECO:0000256" key="5">
    <source>
        <dbReference type="ARBA" id="ARBA00022840"/>
    </source>
</evidence>
<dbReference type="PANTHER" id="PTHR34696:SF1">
    <property type="entry name" value="PHOSPHORIBOSYLFORMYLGLYCINAMIDINE SYNTHASE SUBUNIT PURS"/>
    <property type="match status" value="1"/>
</dbReference>
<dbReference type="InterPro" id="IPR003850">
    <property type="entry name" value="PurS"/>
</dbReference>
<keyword evidence="2 6" id="KW-0436">Ligase</keyword>
<dbReference type="PANTHER" id="PTHR34696">
    <property type="entry name" value="PHOSPHORIBOSYLFORMYLGLYCINAMIDINE SYNTHASE SUBUNIT PURS"/>
    <property type="match status" value="1"/>
</dbReference>
<protein>
    <recommendedName>
        <fullName evidence="6">Phosphoribosylformylglycinamidine synthase subunit PurS</fullName>
        <shortName evidence="6">FGAM synthase</shortName>
        <ecNumber evidence="6">6.3.5.3</ecNumber>
    </recommendedName>
    <alternativeName>
        <fullName evidence="6">Formylglycinamide ribonucleotide amidotransferase subunit III</fullName>
        <shortName evidence="6">FGAR amidotransferase III</shortName>
        <shortName evidence="6">FGAR-AT III</shortName>
    </alternativeName>
    <alternativeName>
        <fullName evidence="6">Phosphoribosylformylglycinamidine synthase subunit III</fullName>
    </alternativeName>
</protein>
<evidence type="ECO:0000256" key="6">
    <source>
        <dbReference type="HAMAP-Rule" id="MF_01926"/>
    </source>
</evidence>
<dbReference type="EC" id="6.3.5.3" evidence="6"/>
<organism evidence="7 8">
    <name type="scientific">Methanosuratincola subterraneus</name>
    <dbReference type="NCBI Taxonomy" id="2593994"/>
    <lineage>
        <taxon>Archaea</taxon>
        <taxon>Thermoproteota</taxon>
        <taxon>Methanosuratincolia</taxon>
        <taxon>Candidatus Methanomethylicales</taxon>
        <taxon>Candidatus Methanomethylicaceae</taxon>
        <taxon>Candidatus Methanosuratincola (ex Vanwonterghem et al. 2016)</taxon>
    </lineage>
</organism>
<dbReference type="SUPFAM" id="SSF82697">
    <property type="entry name" value="PurS-like"/>
    <property type="match status" value="1"/>
</dbReference>
<sequence>MRFLVKAEVSLKRGHFDPEGDVASKSLRDLGFSVGTVRVSKAYTIEVDARDPTEAKALAEEMCRKLLANPTKDDFMVEVLVIEGRTA</sequence>
<dbReference type="GO" id="GO:0004642">
    <property type="term" value="F:phosphoribosylformylglycinamidine synthase activity"/>
    <property type="evidence" value="ECO:0007669"/>
    <property type="project" value="UniProtKB-UniRule"/>
</dbReference>
<comment type="catalytic activity">
    <reaction evidence="6">
        <text>N(2)-formyl-N(1)-(5-phospho-beta-D-ribosyl)glycinamide + L-glutamine + ATP + H2O = 2-formamido-N(1)-(5-O-phospho-beta-D-ribosyl)acetamidine + L-glutamate + ADP + phosphate + H(+)</text>
        <dbReference type="Rhea" id="RHEA:17129"/>
        <dbReference type="ChEBI" id="CHEBI:15377"/>
        <dbReference type="ChEBI" id="CHEBI:15378"/>
        <dbReference type="ChEBI" id="CHEBI:29985"/>
        <dbReference type="ChEBI" id="CHEBI:30616"/>
        <dbReference type="ChEBI" id="CHEBI:43474"/>
        <dbReference type="ChEBI" id="CHEBI:58359"/>
        <dbReference type="ChEBI" id="CHEBI:147286"/>
        <dbReference type="ChEBI" id="CHEBI:147287"/>
        <dbReference type="ChEBI" id="CHEBI:456216"/>
        <dbReference type="EC" id="6.3.5.3"/>
    </reaction>
</comment>
<name>A0A444L980_METS7</name>
<proteinExistence type="inferred from homology"/>
<dbReference type="UniPathway" id="UPA00074">
    <property type="reaction ID" value="UER00128"/>
</dbReference>
<dbReference type="AlphaFoldDB" id="A0A444L980"/>
<dbReference type="Gene3D" id="3.30.1280.10">
    <property type="entry name" value="Phosphoribosylformylglycinamidine synthase subunit PurS"/>
    <property type="match status" value="1"/>
</dbReference>
<dbReference type="HAMAP" id="MF_01926">
    <property type="entry name" value="PurS"/>
    <property type="match status" value="1"/>
</dbReference>
<dbReference type="Proteomes" id="UP000288215">
    <property type="component" value="Unassembled WGS sequence"/>
</dbReference>
<evidence type="ECO:0000313" key="7">
    <source>
        <dbReference type="EMBL" id="RWX74142.1"/>
    </source>
</evidence>
<keyword evidence="3 6" id="KW-0547">Nucleotide-binding</keyword>
<comment type="caution">
    <text evidence="7">The sequence shown here is derived from an EMBL/GenBank/DDBJ whole genome shotgun (WGS) entry which is preliminary data.</text>
</comment>
<comment type="function">
    <text evidence="6">Part of the phosphoribosylformylglycinamidine synthase complex involved in the purines biosynthetic pathway. Catalyzes the ATP-dependent conversion of formylglycinamide ribonucleotide (FGAR) and glutamine to yield formylglycinamidine ribonucleotide (FGAM) and glutamate. The FGAM synthase complex is composed of three subunits. PurQ produces an ammonia molecule by converting glutamine to glutamate. PurL transfers the ammonia molecule to FGAR to form FGAM in an ATP-dependent manner. PurS interacts with PurQ and PurL and is thought to assist in the transfer of the ammonia molecule from PurQ to PurL.</text>
</comment>
<evidence type="ECO:0000256" key="1">
    <source>
        <dbReference type="ARBA" id="ARBA00022490"/>
    </source>
</evidence>
<dbReference type="Pfam" id="PF02700">
    <property type="entry name" value="PurS"/>
    <property type="match status" value="1"/>
</dbReference>
<evidence type="ECO:0000256" key="4">
    <source>
        <dbReference type="ARBA" id="ARBA00022755"/>
    </source>
</evidence>
<dbReference type="GO" id="GO:0005737">
    <property type="term" value="C:cytoplasm"/>
    <property type="evidence" value="ECO:0007669"/>
    <property type="project" value="UniProtKB-SubCell"/>
</dbReference>
<dbReference type="InterPro" id="IPR036604">
    <property type="entry name" value="PurS-like_sf"/>
</dbReference>
<comment type="subcellular location">
    <subcellularLocation>
        <location evidence="6">Cytoplasm</location>
    </subcellularLocation>
</comment>
<comment type="similarity">
    <text evidence="6">Belongs to the PurS family.</text>
</comment>
<evidence type="ECO:0000256" key="3">
    <source>
        <dbReference type="ARBA" id="ARBA00022741"/>
    </source>
</evidence>
<evidence type="ECO:0000256" key="2">
    <source>
        <dbReference type="ARBA" id="ARBA00022598"/>
    </source>
</evidence>
<comment type="subunit">
    <text evidence="6">Part of the FGAM synthase complex composed of 1 PurL, 1 PurQ and 2 PurS subunits.</text>
</comment>
<reference evidence="7 8" key="1">
    <citation type="submission" date="2018-12" db="EMBL/GenBank/DDBJ databases">
        <title>The complete genome of the methanogenic archaea of the candidate phylum Verstraetearchaeota, obtained from the metagenome of underground thermal water.</title>
        <authorList>
            <person name="Kadnikov V.V."/>
            <person name="Mardanov A.V."/>
            <person name="Beletsky A.V."/>
            <person name="Karnachuk O.V."/>
            <person name="Ravin N.V."/>
        </authorList>
    </citation>
    <scope>NUCLEOTIDE SEQUENCE [LARGE SCALE GENOMIC DNA]</scope>
    <source>
        <strain evidence="7">Ch88</strain>
    </source>
</reference>
<keyword evidence="1 6" id="KW-0963">Cytoplasm</keyword>
<dbReference type="GO" id="GO:0005524">
    <property type="term" value="F:ATP binding"/>
    <property type="evidence" value="ECO:0007669"/>
    <property type="project" value="UniProtKB-UniRule"/>
</dbReference>
<dbReference type="GO" id="GO:0006189">
    <property type="term" value="P:'de novo' IMP biosynthetic process"/>
    <property type="evidence" value="ECO:0007669"/>
    <property type="project" value="UniProtKB-UniRule"/>
</dbReference>
<dbReference type="NCBIfam" id="TIGR00302">
    <property type="entry name" value="phosphoribosylformylglycinamidine synthase subunit PurS"/>
    <property type="match status" value="1"/>
</dbReference>
<gene>
    <name evidence="6" type="primary">purS</name>
    <name evidence="7" type="ORF">Metus_0167</name>
</gene>
<comment type="pathway">
    <text evidence="6">Purine metabolism; IMP biosynthesis via de novo pathway; 5-amino-1-(5-phospho-D-ribosyl)imidazole from N(2)-formyl-N(1)-(5-phospho-D-ribosyl)glycinamide: step 1/2.</text>
</comment>
<dbReference type="EMBL" id="RXGA01000001">
    <property type="protein sequence ID" value="RWX74142.1"/>
    <property type="molecule type" value="Genomic_DNA"/>
</dbReference>